<dbReference type="PANTHER" id="PTHR33171">
    <property type="entry name" value="LAR_N DOMAIN-CONTAINING PROTEIN"/>
    <property type="match status" value="1"/>
</dbReference>
<reference evidence="2" key="1">
    <citation type="journal article" date="2014" name="Front. Microbiol.">
        <title>High frequency of phylogenetically diverse reductive dehalogenase-homologous genes in deep subseafloor sedimentary metagenomes.</title>
        <authorList>
            <person name="Kawai M."/>
            <person name="Futagami T."/>
            <person name="Toyoda A."/>
            <person name="Takaki Y."/>
            <person name="Nishi S."/>
            <person name="Hori S."/>
            <person name="Arai W."/>
            <person name="Tsubouchi T."/>
            <person name="Morono Y."/>
            <person name="Uchiyama I."/>
            <person name="Ito T."/>
            <person name="Fujiyama A."/>
            <person name="Inagaki F."/>
            <person name="Takami H."/>
        </authorList>
    </citation>
    <scope>NUCLEOTIDE SEQUENCE</scope>
    <source>
        <strain evidence="2">Expedition CK06-06</strain>
    </source>
</reference>
<accession>X1AGW8</accession>
<dbReference type="InterPro" id="IPR048520">
    <property type="entry name" value="LarA_C"/>
</dbReference>
<evidence type="ECO:0000313" key="2">
    <source>
        <dbReference type="EMBL" id="GAG68952.1"/>
    </source>
</evidence>
<dbReference type="AlphaFoldDB" id="X1AGW8"/>
<dbReference type="Pfam" id="PF21113">
    <property type="entry name" value="LarA_C"/>
    <property type="match status" value="1"/>
</dbReference>
<dbReference type="InterPro" id="IPR043166">
    <property type="entry name" value="LarA-like_C"/>
</dbReference>
<gene>
    <name evidence="2" type="ORF">S01H4_08342</name>
</gene>
<feature type="domain" description="Lactate racemase C-terminal" evidence="1">
    <location>
        <begin position="1"/>
        <end position="107"/>
    </location>
</feature>
<dbReference type="Gene3D" id="3.90.226.30">
    <property type="match status" value="1"/>
</dbReference>
<organism evidence="2">
    <name type="scientific">marine sediment metagenome</name>
    <dbReference type="NCBI Taxonomy" id="412755"/>
    <lineage>
        <taxon>unclassified sequences</taxon>
        <taxon>metagenomes</taxon>
        <taxon>ecological metagenomes</taxon>
    </lineage>
</organism>
<name>X1AGW8_9ZZZZ</name>
<evidence type="ECO:0000259" key="1">
    <source>
        <dbReference type="Pfam" id="PF21113"/>
    </source>
</evidence>
<protein>
    <recommendedName>
        <fullName evidence="1">Lactate racemase C-terminal domain-containing protein</fullName>
    </recommendedName>
</protein>
<dbReference type="InterPro" id="IPR048068">
    <property type="entry name" value="LarA-like"/>
</dbReference>
<feature type="non-terminal residue" evidence="2">
    <location>
        <position position="1"/>
    </location>
</feature>
<sequence length="113" mass="12476">GGIIISVNELSDGIGHEKFKELIFCGRTPKEIYKDIINEKIKVADQWEIQILTRVLQKAEIIVVSQLSKDEVGNIGLIYANSVEEAIEMALKKIGPNAKILVLPDGPLVLPKL</sequence>
<dbReference type="EMBL" id="BART01002851">
    <property type="protein sequence ID" value="GAG68952.1"/>
    <property type="molecule type" value="Genomic_DNA"/>
</dbReference>
<comment type="caution">
    <text evidence="2">The sequence shown here is derived from an EMBL/GenBank/DDBJ whole genome shotgun (WGS) entry which is preliminary data.</text>
</comment>
<dbReference type="PANTHER" id="PTHR33171:SF17">
    <property type="entry name" value="LARA-LIKE N-TERMINAL DOMAIN-CONTAINING PROTEIN"/>
    <property type="match status" value="1"/>
</dbReference>
<proteinExistence type="predicted"/>